<dbReference type="EMBL" id="JBFOLJ010000001">
    <property type="protein sequence ID" value="KAL2557371.1"/>
    <property type="molecule type" value="Genomic_DNA"/>
</dbReference>
<dbReference type="InterPro" id="IPR027073">
    <property type="entry name" value="5_3_exoribonuclease"/>
</dbReference>
<dbReference type="InterPro" id="IPR004859">
    <property type="entry name" value="Xrn1_N"/>
</dbReference>
<evidence type="ECO:0000313" key="2">
    <source>
        <dbReference type="EMBL" id="KAL2557371.1"/>
    </source>
</evidence>
<dbReference type="Proteomes" id="UP001604277">
    <property type="component" value="Unassembled WGS sequence"/>
</dbReference>
<evidence type="ECO:0000259" key="1">
    <source>
        <dbReference type="Pfam" id="PF03159"/>
    </source>
</evidence>
<feature type="domain" description="Xrn1 N-terminal" evidence="1">
    <location>
        <begin position="17"/>
        <end position="112"/>
    </location>
</feature>
<gene>
    <name evidence="2" type="ORF">Fot_02110</name>
</gene>
<dbReference type="Gene3D" id="1.25.40.1050">
    <property type="match status" value="1"/>
</dbReference>
<organism evidence="2 3">
    <name type="scientific">Forsythia ovata</name>
    <dbReference type="NCBI Taxonomy" id="205694"/>
    <lineage>
        <taxon>Eukaryota</taxon>
        <taxon>Viridiplantae</taxon>
        <taxon>Streptophyta</taxon>
        <taxon>Embryophyta</taxon>
        <taxon>Tracheophyta</taxon>
        <taxon>Spermatophyta</taxon>
        <taxon>Magnoliopsida</taxon>
        <taxon>eudicotyledons</taxon>
        <taxon>Gunneridae</taxon>
        <taxon>Pentapetalae</taxon>
        <taxon>asterids</taxon>
        <taxon>lamiids</taxon>
        <taxon>Lamiales</taxon>
        <taxon>Oleaceae</taxon>
        <taxon>Forsythieae</taxon>
        <taxon>Forsythia</taxon>
    </lineage>
</organism>
<keyword evidence="3" id="KW-1185">Reference proteome</keyword>
<comment type="caution">
    <text evidence="2">The sequence shown here is derived from an EMBL/GenBank/DDBJ whole genome shotgun (WGS) entry which is preliminary data.</text>
</comment>
<dbReference type="Pfam" id="PF03159">
    <property type="entry name" value="XRN_N"/>
    <property type="match status" value="1"/>
</dbReference>
<dbReference type="AlphaFoldDB" id="A0ABD1X5W4"/>
<proteinExistence type="predicted"/>
<dbReference type="PANTHER" id="PTHR12341:SF62">
    <property type="entry name" value="5'-3' EXORIBONUCLEASE 3-LIKE"/>
    <property type="match status" value="1"/>
</dbReference>
<name>A0ABD1X5W4_9LAMI</name>
<dbReference type="PANTHER" id="PTHR12341">
    <property type="entry name" value="5'-&gt;3' EXORIBONUCLEASE"/>
    <property type="match status" value="1"/>
</dbReference>
<evidence type="ECO:0000313" key="3">
    <source>
        <dbReference type="Proteomes" id="UP001604277"/>
    </source>
</evidence>
<protein>
    <submittedName>
        <fullName evidence="2">5'-3' exoribonuclease</fullName>
    </submittedName>
</protein>
<reference evidence="3" key="1">
    <citation type="submission" date="2024-07" db="EMBL/GenBank/DDBJ databases">
        <title>Two chromosome-level genome assemblies of Korean endemic species Abeliophyllum distichum and Forsythia ovata (Oleaceae).</title>
        <authorList>
            <person name="Jang H."/>
        </authorList>
    </citation>
    <scope>NUCLEOTIDE SEQUENCE [LARGE SCALE GENOMIC DNA]</scope>
</reference>
<sequence length="134" mass="15599">MRLLLELQNNFIAHDLAFDTDGVAPRAKMNQQRARRFRSSKDNQLAEEMEEILRKQFEKEGKPVLPKEESQVFDSNVITPGTEFMYTLSKKLESYIRQRISGSAAWSNIKVFEIFVLRVLFQGNNSYPVLLKID</sequence>
<accession>A0ABD1X5W4</accession>